<dbReference type="Gene3D" id="3.40.50.2300">
    <property type="match status" value="2"/>
</dbReference>
<evidence type="ECO:0000256" key="3">
    <source>
        <dbReference type="ARBA" id="ARBA00022729"/>
    </source>
</evidence>
<dbReference type="PANTHER" id="PTHR46847">
    <property type="entry name" value="D-ALLOSE-BINDING PERIPLASMIC PROTEIN-RELATED"/>
    <property type="match status" value="1"/>
</dbReference>
<dbReference type="GO" id="GO:0030246">
    <property type="term" value="F:carbohydrate binding"/>
    <property type="evidence" value="ECO:0007669"/>
    <property type="project" value="UniProtKB-ARBA"/>
</dbReference>
<evidence type="ECO:0000256" key="1">
    <source>
        <dbReference type="ARBA" id="ARBA00004196"/>
    </source>
</evidence>
<protein>
    <submittedName>
        <fullName evidence="5">Sugar ABC transporter substrate-binding protein</fullName>
    </submittedName>
</protein>
<dbReference type="AlphaFoldDB" id="A0A5C8CF26"/>
<dbReference type="InterPro" id="IPR028082">
    <property type="entry name" value="Peripla_BP_I"/>
</dbReference>
<keyword evidence="3" id="KW-0732">Signal</keyword>
<evidence type="ECO:0000259" key="4">
    <source>
        <dbReference type="Pfam" id="PF13407"/>
    </source>
</evidence>
<feature type="domain" description="Periplasmic binding protein" evidence="4">
    <location>
        <begin position="42"/>
        <end position="296"/>
    </location>
</feature>
<evidence type="ECO:0000256" key="2">
    <source>
        <dbReference type="ARBA" id="ARBA00007639"/>
    </source>
</evidence>
<organism evidence="5 6">
    <name type="scientific">Brachyspira aalborgi</name>
    <dbReference type="NCBI Taxonomy" id="29522"/>
    <lineage>
        <taxon>Bacteria</taxon>
        <taxon>Pseudomonadati</taxon>
        <taxon>Spirochaetota</taxon>
        <taxon>Spirochaetia</taxon>
        <taxon>Brachyspirales</taxon>
        <taxon>Brachyspiraceae</taxon>
        <taxon>Brachyspira</taxon>
    </lineage>
</organism>
<dbReference type="GO" id="GO:0030313">
    <property type="term" value="C:cell envelope"/>
    <property type="evidence" value="ECO:0007669"/>
    <property type="project" value="UniProtKB-SubCell"/>
</dbReference>
<dbReference type="Proteomes" id="UP000325116">
    <property type="component" value="Unassembled WGS sequence"/>
</dbReference>
<dbReference type="RefSeq" id="WP_147758894.1">
    <property type="nucleotide sequence ID" value="NZ_SAXT01000005.1"/>
</dbReference>
<gene>
    <name evidence="5" type="ORF">EPJ80_10305</name>
</gene>
<name>A0A5C8CF26_9SPIR</name>
<dbReference type="CDD" id="cd20008">
    <property type="entry name" value="PBP1_ABC_sugar_binding-like"/>
    <property type="match status" value="1"/>
</dbReference>
<dbReference type="PANTHER" id="PTHR46847:SF1">
    <property type="entry name" value="D-ALLOSE-BINDING PERIPLASMIC PROTEIN-RELATED"/>
    <property type="match status" value="1"/>
</dbReference>
<dbReference type="Pfam" id="PF13407">
    <property type="entry name" value="Peripla_BP_4"/>
    <property type="match status" value="1"/>
</dbReference>
<comment type="caution">
    <text evidence="5">The sequence shown here is derived from an EMBL/GenBank/DDBJ whole genome shotgun (WGS) entry which is preliminary data.</text>
</comment>
<comment type="similarity">
    <text evidence="2">Belongs to the bacterial solute-binding protein 2 family.</text>
</comment>
<dbReference type="InterPro" id="IPR025997">
    <property type="entry name" value="SBP_2_dom"/>
</dbReference>
<sequence length="317" mass="34024">MRKLNLIISFLTILLALTLILSCKGKTKSDSSNASKKFVLITMDSIDEHWLSVKKGAEDKVKELGNIELIFRAPAGKTDPNEQTRMAEDAINQKADAILLAPSDIAALSPVAAKIKEANIPLILIDSAISTEDYDAFLSTDNEAAGELAGETFAKLVNGKGKIGIVHAQPAASTAIARGKGFETKIKEIAPDIKIVSVQYSDGDKARALNIATDIMTANPDLVGFFTSNEGSTIGVARAIEDMGKKDTVMLVGFDKSQDTIRALENGTLKATIVQNPYKMGFDGVQMAFDILNGKKVERLIDTGVNVVTLENIDIIK</sequence>
<dbReference type="PROSITE" id="PS51257">
    <property type="entry name" value="PROKAR_LIPOPROTEIN"/>
    <property type="match status" value="1"/>
</dbReference>
<reference evidence="5 6" key="1">
    <citation type="journal article" date="1992" name="Lakartidningen">
        <title>[Penicillin V and not amoxicillin is the first choice preparation in acute otitis].</title>
        <authorList>
            <person name="Kamme C."/>
            <person name="Lundgren K."/>
            <person name="Prellner K."/>
        </authorList>
    </citation>
    <scope>NUCLEOTIDE SEQUENCE [LARGE SCALE GENOMIC DNA]</scope>
    <source>
        <strain evidence="5 6">W1</strain>
    </source>
</reference>
<dbReference type="EMBL" id="SAXT01000005">
    <property type="protein sequence ID" value="TXJ12074.1"/>
    <property type="molecule type" value="Genomic_DNA"/>
</dbReference>
<evidence type="ECO:0000313" key="5">
    <source>
        <dbReference type="EMBL" id="TXJ12074.1"/>
    </source>
</evidence>
<accession>A0A5C8CF26</accession>
<comment type="subcellular location">
    <subcellularLocation>
        <location evidence="1">Cell envelope</location>
    </subcellularLocation>
</comment>
<proteinExistence type="inferred from homology"/>
<dbReference type="SUPFAM" id="SSF53822">
    <property type="entry name" value="Periplasmic binding protein-like I"/>
    <property type="match status" value="1"/>
</dbReference>
<evidence type="ECO:0000313" key="6">
    <source>
        <dbReference type="Proteomes" id="UP000325116"/>
    </source>
</evidence>